<dbReference type="GO" id="GO:0005886">
    <property type="term" value="C:plasma membrane"/>
    <property type="evidence" value="ECO:0007669"/>
    <property type="project" value="InterPro"/>
</dbReference>
<proteinExistence type="predicted"/>
<evidence type="ECO:0000256" key="4">
    <source>
        <dbReference type="ARBA" id="ARBA00023136"/>
    </source>
</evidence>
<evidence type="ECO:0000313" key="8">
    <source>
        <dbReference type="Proteomes" id="UP000186098"/>
    </source>
</evidence>
<sequence>MFRVLRYLFVLCLAAVLVVLALANRPLVTLHALPQEAEEFLGFTYAVDLPLFVVIFGAMGAGLVIGLVWEWLRESRYRSAARGNARKAAKLDREVQKLRGASPETKDEVLALIEDRT</sequence>
<evidence type="ECO:0000256" key="2">
    <source>
        <dbReference type="ARBA" id="ARBA00022692"/>
    </source>
</evidence>
<keyword evidence="3 5" id="KW-1133">Transmembrane helix</keyword>
<dbReference type="OrthoDB" id="7689797at2"/>
<keyword evidence="8" id="KW-1185">Reference proteome</keyword>
<dbReference type="RefSeq" id="WP_076365400.1">
    <property type="nucleotide sequence ID" value="NZ_FTOM01000003.1"/>
</dbReference>
<evidence type="ECO:0000256" key="1">
    <source>
        <dbReference type="ARBA" id="ARBA00022475"/>
    </source>
</evidence>
<feature type="domain" description="Lipopolysaccharide assembly protein A" evidence="6">
    <location>
        <begin position="43"/>
        <end position="95"/>
    </location>
</feature>
<dbReference type="InterPro" id="IPR010445">
    <property type="entry name" value="LapA_dom"/>
</dbReference>
<keyword evidence="2 5" id="KW-0812">Transmembrane</keyword>
<accession>A0A1N7LML3</accession>
<dbReference type="Pfam" id="PF06305">
    <property type="entry name" value="LapA_dom"/>
    <property type="match status" value="1"/>
</dbReference>
<dbReference type="Proteomes" id="UP000186098">
    <property type="component" value="Unassembled WGS sequence"/>
</dbReference>
<evidence type="ECO:0000256" key="5">
    <source>
        <dbReference type="SAM" id="Phobius"/>
    </source>
</evidence>
<name>A0A1N7LML3_9RHOB</name>
<protein>
    <recommendedName>
        <fullName evidence="6">Lipopolysaccharide assembly protein A domain-containing protein</fullName>
    </recommendedName>
</protein>
<evidence type="ECO:0000259" key="6">
    <source>
        <dbReference type="Pfam" id="PF06305"/>
    </source>
</evidence>
<dbReference type="STRING" id="407234.SAMN05421795_103258"/>
<dbReference type="AlphaFoldDB" id="A0A1N7LML3"/>
<reference evidence="8" key="1">
    <citation type="submission" date="2017-01" db="EMBL/GenBank/DDBJ databases">
        <authorList>
            <person name="Varghese N."/>
            <person name="Submissions S."/>
        </authorList>
    </citation>
    <scope>NUCLEOTIDE SEQUENCE [LARGE SCALE GENOMIC DNA]</scope>
    <source>
        <strain evidence="8">DSM 18714</strain>
    </source>
</reference>
<dbReference type="EMBL" id="FTOM01000003">
    <property type="protein sequence ID" value="SIS75083.1"/>
    <property type="molecule type" value="Genomic_DNA"/>
</dbReference>
<organism evidence="7 8">
    <name type="scientific">Phaeovulum vinaykumarii</name>
    <dbReference type="NCBI Taxonomy" id="407234"/>
    <lineage>
        <taxon>Bacteria</taxon>
        <taxon>Pseudomonadati</taxon>
        <taxon>Pseudomonadota</taxon>
        <taxon>Alphaproteobacteria</taxon>
        <taxon>Rhodobacterales</taxon>
        <taxon>Paracoccaceae</taxon>
        <taxon>Phaeovulum</taxon>
    </lineage>
</organism>
<keyword evidence="4 5" id="KW-0472">Membrane</keyword>
<evidence type="ECO:0000256" key="3">
    <source>
        <dbReference type="ARBA" id="ARBA00022989"/>
    </source>
</evidence>
<feature type="transmembrane region" description="Helical" evidence="5">
    <location>
        <begin position="47"/>
        <end position="72"/>
    </location>
</feature>
<gene>
    <name evidence="7" type="ORF">SAMN05421795_103258</name>
</gene>
<evidence type="ECO:0000313" key="7">
    <source>
        <dbReference type="EMBL" id="SIS75083.1"/>
    </source>
</evidence>
<keyword evidence="1" id="KW-1003">Cell membrane</keyword>